<comment type="caution">
    <text evidence="1">The sequence shown here is derived from an EMBL/GenBank/DDBJ whole genome shotgun (WGS) entry which is preliminary data.</text>
</comment>
<dbReference type="EMBL" id="NEDP02000013">
    <property type="protein sequence ID" value="OWF56871.1"/>
    <property type="molecule type" value="Genomic_DNA"/>
</dbReference>
<sequence>MATLASAMSRVYYVVTRNTTSRNLPSSKVEDCRLITGIIHKQKLPSATPDYRVVLSTITKHLKLMNVDEKRHLAITEGKQRAVERGFPISRVCAES</sequence>
<gene>
    <name evidence="1" type="ORF">KP79_PYT11292</name>
</gene>
<evidence type="ECO:0000313" key="2">
    <source>
        <dbReference type="Proteomes" id="UP000242188"/>
    </source>
</evidence>
<name>A0A210R7R4_MIZYE</name>
<organism evidence="1 2">
    <name type="scientific">Mizuhopecten yessoensis</name>
    <name type="common">Japanese scallop</name>
    <name type="synonym">Patinopecten yessoensis</name>
    <dbReference type="NCBI Taxonomy" id="6573"/>
    <lineage>
        <taxon>Eukaryota</taxon>
        <taxon>Metazoa</taxon>
        <taxon>Spiralia</taxon>
        <taxon>Lophotrochozoa</taxon>
        <taxon>Mollusca</taxon>
        <taxon>Bivalvia</taxon>
        <taxon>Autobranchia</taxon>
        <taxon>Pteriomorphia</taxon>
        <taxon>Pectinida</taxon>
        <taxon>Pectinoidea</taxon>
        <taxon>Pectinidae</taxon>
        <taxon>Mizuhopecten</taxon>
    </lineage>
</organism>
<protein>
    <submittedName>
        <fullName evidence="1">Uncharacterized protein</fullName>
    </submittedName>
</protein>
<dbReference type="Proteomes" id="UP000242188">
    <property type="component" value="Unassembled WGS sequence"/>
</dbReference>
<keyword evidence="2" id="KW-1185">Reference proteome</keyword>
<reference evidence="1 2" key="1">
    <citation type="journal article" date="2017" name="Nat. Ecol. Evol.">
        <title>Scallop genome provides insights into evolution of bilaterian karyotype and development.</title>
        <authorList>
            <person name="Wang S."/>
            <person name="Zhang J."/>
            <person name="Jiao W."/>
            <person name="Li J."/>
            <person name="Xun X."/>
            <person name="Sun Y."/>
            <person name="Guo X."/>
            <person name="Huan P."/>
            <person name="Dong B."/>
            <person name="Zhang L."/>
            <person name="Hu X."/>
            <person name="Sun X."/>
            <person name="Wang J."/>
            <person name="Zhao C."/>
            <person name="Wang Y."/>
            <person name="Wang D."/>
            <person name="Huang X."/>
            <person name="Wang R."/>
            <person name="Lv J."/>
            <person name="Li Y."/>
            <person name="Zhang Z."/>
            <person name="Liu B."/>
            <person name="Lu W."/>
            <person name="Hui Y."/>
            <person name="Liang J."/>
            <person name="Zhou Z."/>
            <person name="Hou R."/>
            <person name="Li X."/>
            <person name="Liu Y."/>
            <person name="Li H."/>
            <person name="Ning X."/>
            <person name="Lin Y."/>
            <person name="Zhao L."/>
            <person name="Xing Q."/>
            <person name="Dou J."/>
            <person name="Li Y."/>
            <person name="Mao J."/>
            <person name="Guo H."/>
            <person name="Dou H."/>
            <person name="Li T."/>
            <person name="Mu C."/>
            <person name="Jiang W."/>
            <person name="Fu Q."/>
            <person name="Fu X."/>
            <person name="Miao Y."/>
            <person name="Liu J."/>
            <person name="Yu Q."/>
            <person name="Li R."/>
            <person name="Liao H."/>
            <person name="Li X."/>
            <person name="Kong Y."/>
            <person name="Jiang Z."/>
            <person name="Chourrout D."/>
            <person name="Li R."/>
            <person name="Bao Z."/>
        </authorList>
    </citation>
    <scope>NUCLEOTIDE SEQUENCE [LARGE SCALE GENOMIC DNA]</scope>
    <source>
        <strain evidence="1 2">PY_sf001</strain>
    </source>
</reference>
<dbReference type="AlphaFoldDB" id="A0A210R7R4"/>
<evidence type="ECO:0000313" key="1">
    <source>
        <dbReference type="EMBL" id="OWF56871.1"/>
    </source>
</evidence>
<proteinExistence type="predicted"/>
<accession>A0A210R7R4</accession>